<accession>A0A4P9WRB9</accession>
<feature type="compositionally biased region" description="Gly residues" evidence="1">
    <location>
        <begin position="235"/>
        <end position="244"/>
    </location>
</feature>
<evidence type="ECO:0000313" key="3">
    <source>
        <dbReference type="EMBL" id="RKO93790.1"/>
    </source>
</evidence>
<dbReference type="PROSITE" id="PS00028">
    <property type="entry name" value="ZINC_FINGER_C2H2_1"/>
    <property type="match status" value="1"/>
</dbReference>
<dbReference type="EMBL" id="KZ994115">
    <property type="protein sequence ID" value="RKO93790.1"/>
    <property type="molecule type" value="Genomic_DNA"/>
</dbReference>
<name>A0A4P9WRB9_9FUNG</name>
<dbReference type="InterPro" id="IPR013087">
    <property type="entry name" value="Znf_C2H2_type"/>
</dbReference>
<feature type="region of interest" description="Disordered" evidence="1">
    <location>
        <begin position="326"/>
        <end position="347"/>
    </location>
</feature>
<evidence type="ECO:0000256" key="1">
    <source>
        <dbReference type="SAM" id="MobiDB-lite"/>
    </source>
</evidence>
<feature type="region of interest" description="Disordered" evidence="1">
    <location>
        <begin position="63"/>
        <end position="244"/>
    </location>
</feature>
<feature type="compositionally biased region" description="Low complexity" evidence="1">
    <location>
        <begin position="74"/>
        <end position="87"/>
    </location>
</feature>
<dbReference type="Proteomes" id="UP000269721">
    <property type="component" value="Unassembled WGS sequence"/>
</dbReference>
<dbReference type="AlphaFoldDB" id="A0A4P9WRB9"/>
<feature type="compositionally biased region" description="Low complexity" evidence="1">
    <location>
        <begin position="133"/>
        <end position="163"/>
    </location>
</feature>
<evidence type="ECO:0000313" key="4">
    <source>
        <dbReference type="Proteomes" id="UP000269721"/>
    </source>
</evidence>
<feature type="domain" description="C2H2-type" evidence="2">
    <location>
        <begin position="9"/>
        <end position="32"/>
    </location>
</feature>
<reference evidence="4" key="1">
    <citation type="journal article" date="2018" name="Nat. Microbiol.">
        <title>Leveraging single-cell genomics to expand the fungal tree of life.</title>
        <authorList>
            <person name="Ahrendt S.R."/>
            <person name="Quandt C.A."/>
            <person name="Ciobanu D."/>
            <person name="Clum A."/>
            <person name="Salamov A."/>
            <person name="Andreopoulos B."/>
            <person name="Cheng J.F."/>
            <person name="Woyke T."/>
            <person name="Pelin A."/>
            <person name="Henrissat B."/>
            <person name="Reynolds N.K."/>
            <person name="Benny G.L."/>
            <person name="Smith M.E."/>
            <person name="James T.Y."/>
            <person name="Grigoriev I.V."/>
        </authorList>
    </citation>
    <scope>NUCLEOTIDE SEQUENCE [LARGE SCALE GENOMIC DNA]</scope>
</reference>
<dbReference type="Gene3D" id="3.30.160.60">
    <property type="entry name" value="Classic Zinc Finger"/>
    <property type="match status" value="1"/>
</dbReference>
<organism evidence="3 4">
    <name type="scientific">Blyttiomyces helicus</name>
    <dbReference type="NCBI Taxonomy" id="388810"/>
    <lineage>
        <taxon>Eukaryota</taxon>
        <taxon>Fungi</taxon>
        <taxon>Fungi incertae sedis</taxon>
        <taxon>Chytridiomycota</taxon>
        <taxon>Chytridiomycota incertae sedis</taxon>
        <taxon>Chytridiomycetes</taxon>
        <taxon>Chytridiomycetes incertae sedis</taxon>
        <taxon>Blyttiomyces</taxon>
    </lineage>
</organism>
<keyword evidence="4" id="KW-1185">Reference proteome</keyword>
<sequence length="487" mass="51771">MGPERPFKCHMEGCSAEYKDKKGLVRHAETCHPDNISEFGRKKMTDEERKEKLRVYARLYRARKKQEAEAQGITTSPSLSPPAATQSPPTPRDDGDPMMFVPSAERGDDEPLPFPPVRTRSDRDRTPQPPSARPRSPSDTASPPLGSFAAFAASPAPESGEASRALGRVVDSNNSSARVESHGAEDEHDAEGAAPSVGGESSIAETGGLLSRRRNGRRGLRWSEDIQDGEEEASLGGGGGGTGDLGGQLVSQQCVERTEDGQVETRVAALIGGGGPAAGSIADTGGQLVSRRCIEGPEVGQVDTRPATSIGGSGPVGGTIVDTAPMPFPRRCGTRPFQDPGAVARGMRPEDSVELRHDAVGLPRRPQVNAPAYRPNEAGWPVVDPASFAPPALQPPRQLSLSGSSKATSGAVATQHRRARIPTFVELDDMLLRGYIAGPKFLWVQEKLEEQALLNELLGRGAIVAPEYLARRDAIRSAIQDALETTP</sequence>
<protein>
    <recommendedName>
        <fullName evidence="2">C2H2-type domain-containing protein</fullName>
    </recommendedName>
</protein>
<proteinExistence type="predicted"/>
<evidence type="ECO:0000259" key="2">
    <source>
        <dbReference type="PROSITE" id="PS00028"/>
    </source>
</evidence>
<dbReference type="CDD" id="cd14686">
    <property type="entry name" value="bZIP"/>
    <property type="match status" value="1"/>
</dbReference>
<gene>
    <name evidence="3" type="ORF">BDK51DRAFT_35134</name>
</gene>
<feature type="compositionally biased region" description="Basic residues" evidence="1">
    <location>
        <begin position="211"/>
        <end position="220"/>
    </location>
</feature>